<dbReference type="SUPFAM" id="SSF56672">
    <property type="entry name" value="DNA/RNA polymerases"/>
    <property type="match status" value="1"/>
</dbReference>
<protein>
    <recommendedName>
        <fullName evidence="2">Reverse transcriptase domain-containing protein</fullName>
    </recommendedName>
</protein>
<dbReference type="AlphaFoldDB" id="A0ABD0YRP3"/>
<evidence type="ECO:0000259" key="2">
    <source>
        <dbReference type="PROSITE" id="PS50878"/>
    </source>
</evidence>
<evidence type="ECO:0000313" key="4">
    <source>
        <dbReference type="Proteomes" id="UP001558652"/>
    </source>
</evidence>
<proteinExistence type="predicted"/>
<dbReference type="Pfam" id="PF00078">
    <property type="entry name" value="RVT_1"/>
    <property type="match status" value="1"/>
</dbReference>
<reference evidence="3 4" key="1">
    <citation type="submission" date="2024-07" db="EMBL/GenBank/DDBJ databases">
        <title>Chromosome-level genome assembly of the water stick insect Ranatra chinensis (Heteroptera: Nepidae).</title>
        <authorList>
            <person name="Liu X."/>
        </authorList>
    </citation>
    <scope>NUCLEOTIDE SEQUENCE [LARGE SCALE GENOMIC DNA]</scope>
    <source>
        <strain evidence="3">Cailab_2021Rc</strain>
        <tissue evidence="3">Muscle</tissue>
    </source>
</reference>
<dbReference type="PROSITE" id="PS50878">
    <property type="entry name" value="RT_POL"/>
    <property type="match status" value="1"/>
</dbReference>
<feature type="region of interest" description="Disordered" evidence="1">
    <location>
        <begin position="489"/>
        <end position="529"/>
    </location>
</feature>
<accession>A0ABD0YRP3</accession>
<dbReference type="InterPro" id="IPR000477">
    <property type="entry name" value="RT_dom"/>
</dbReference>
<dbReference type="EMBL" id="JBFDAA010000003">
    <property type="protein sequence ID" value="KAL1138639.1"/>
    <property type="molecule type" value="Genomic_DNA"/>
</dbReference>
<evidence type="ECO:0000313" key="3">
    <source>
        <dbReference type="EMBL" id="KAL1138639.1"/>
    </source>
</evidence>
<name>A0ABD0YRP3_9HEMI</name>
<feature type="compositionally biased region" description="Polar residues" evidence="1">
    <location>
        <begin position="501"/>
        <end position="515"/>
    </location>
</feature>
<dbReference type="InterPro" id="IPR043502">
    <property type="entry name" value="DNA/RNA_pol_sf"/>
</dbReference>
<gene>
    <name evidence="3" type="ORF">AAG570_008702</name>
</gene>
<organism evidence="3 4">
    <name type="scientific">Ranatra chinensis</name>
    <dbReference type="NCBI Taxonomy" id="642074"/>
    <lineage>
        <taxon>Eukaryota</taxon>
        <taxon>Metazoa</taxon>
        <taxon>Ecdysozoa</taxon>
        <taxon>Arthropoda</taxon>
        <taxon>Hexapoda</taxon>
        <taxon>Insecta</taxon>
        <taxon>Pterygota</taxon>
        <taxon>Neoptera</taxon>
        <taxon>Paraneoptera</taxon>
        <taxon>Hemiptera</taxon>
        <taxon>Heteroptera</taxon>
        <taxon>Panheteroptera</taxon>
        <taxon>Nepomorpha</taxon>
        <taxon>Nepidae</taxon>
        <taxon>Ranatrinae</taxon>
        <taxon>Ranatra</taxon>
    </lineage>
</organism>
<feature type="compositionally biased region" description="Basic and acidic residues" evidence="1">
    <location>
        <begin position="518"/>
        <end position="529"/>
    </location>
</feature>
<evidence type="ECO:0000256" key="1">
    <source>
        <dbReference type="SAM" id="MobiDB-lite"/>
    </source>
</evidence>
<dbReference type="Proteomes" id="UP001558652">
    <property type="component" value="Unassembled WGS sequence"/>
</dbReference>
<sequence length="529" mass="61013">MQNHLEDVFNMESETSETVPFTKRSTPETQHWNEMTAEIWSGNKCLTCPVLLTTSLDPILELPPPILTPGYTDWNYFAQSLDSVIDLRVPLKTPEDLDEAVQEFTLAVQRTARTSSQPPTPKYNTQSINLPQHIRLLITHKRRARSKWQRTRYPSDRQHYEQLAHELRSELSSFRSDTYNSYIISLSTHDRSLWDSTKRLLRSHPTPSPLRHPDNSWARSDEDKAQLFANHLRSIFQPSPESDPIHSHQVQEYLDSPLPLTLPPSPFSPSEVTYAIQRLPRKKSPGYDLITGEILRHLPRRAILFLTYLYNAILRTTYFPLLWKFAHIKMIPKPNKLHTEPSAYRPISLLPILSKLFEKLFLKRLVPIFESQNIIPSHQFGFRPFHSTIHQCLHIVDIISSSLEQKQYCGAAFLDVEQAFDRVWHPGLLYKLKKSFLARTTSSYNLTSRTVTLTYNHKMMALSNRQLYCDYPQSLKVEDGANAPEHVLEEQEAGDDGYRVTPSNNGLQKNTNSVKTEVAGRDVEGSSMQ</sequence>
<dbReference type="CDD" id="cd01650">
    <property type="entry name" value="RT_nLTR_like"/>
    <property type="match status" value="1"/>
</dbReference>
<feature type="compositionally biased region" description="Polar residues" evidence="1">
    <location>
        <begin position="12"/>
        <end position="27"/>
    </location>
</feature>
<dbReference type="PANTHER" id="PTHR19446">
    <property type="entry name" value="REVERSE TRANSCRIPTASES"/>
    <property type="match status" value="1"/>
</dbReference>
<dbReference type="GO" id="GO:0071897">
    <property type="term" value="P:DNA biosynthetic process"/>
    <property type="evidence" value="ECO:0007669"/>
    <property type="project" value="UniProtKB-ARBA"/>
</dbReference>
<feature type="region of interest" description="Disordered" evidence="1">
    <location>
        <begin position="1"/>
        <end position="27"/>
    </location>
</feature>
<keyword evidence="4" id="KW-1185">Reference proteome</keyword>
<feature type="domain" description="Reverse transcriptase" evidence="2">
    <location>
        <begin position="312"/>
        <end position="529"/>
    </location>
</feature>
<comment type="caution">
    <text evidence="3">The sequence shown here is derived from an EMBL/GenBank/DDBJ whole genome shotgun (WGS) entry which is preliminary data.</text>
</comment>